<keyword evidence="2" id="KW-0812">Transmembrane</keyword>
<name>A0A975B2C0_9BACT</name>
<keyword evidence="2" id="KW-1133">Transmembrane helix</keyword>
<reference evidence="3" key="1">
    <citation type="submission" date="2019-11" db="EMBL/GenBank/DDBJ databases">
        <authorList>
            <person name="Kojima H."/>
        </authorList>
    </citation>
    <scope>NUCLEOTIDE SEQUENCE</scope>
    <source>
        <strain evidence="3">H1576</strain>
    </source>
</reference>
<reference evidence="3" key="2">
    <citation type="submission" date="2021-04" db="EMBL/GenBank/DDBJ databases">
        <title>Isolation and characterization of a novel species of the genus Sulfurimonas.</title>
        <authorList>
            <person name="Fukui M."/>
        </authorList>
    </citation>
    <scope>NUCLEOTIDE SEQUENCE</scope>
    <source>
        <strain evidence="3">H1576</strain>
    </source>
</reference>
<feature type="transmembrane region" description="Helical" evidence="2">
    <location>
        <begin position="21"/>
        <end position="38"/>
    </location>
</feature>
<protein>
    <submittedName>
        <fullName evidence="3">Uncharacterized protein</fullName>
    </submittedName>
</protein>
<proteinExistence type="predicted"/>
<feature type="region of interest" description="Disordered" evidence="1">
    <location>
        <begin position="87"/>
        <end position="109"/>
    </location>
</feature>
<evidence type="ECO:0000256" key="2">
    <source>
        <dbReference type="SAM" id="Phobius"/>
    </source>
</evidence>
<dbReference type="EMBL" id="CP046072">
    <property type="protein sequence ID" value="QSZ42853.1"/>
    <property type="molecule type" value="Genomic_DNA"/>
</dbReference>
<evidence type="ECO:0000313" key="4">
    <source>
        <dbReference type="Proteomes" id="UP000671852"/>
    </source>
</evidence>
<dbReference type="Proteomes" id="UP000671852">
    <property type="component" value="Chromosome"/>
</dbReference>
<keyword evidence="2" id="KW-0472">Membrane</keyword>
<dbReference type="AlphaFoldDB" id="A0A975B2C0"/>
<accession>A0A975B2C0</accession>
<dbReference type="KEGG" id="saqt:GJV85_12285"/>
<evidence type="ECO:0000313" key="3">
    <source>
        <dbReference type="EMBL" id="QSZ42853.1"/>
    </source>
</evidence>
<dbReference type="RefSeq" id="WP_207561665.1">
    <property type="nucleotide sequence ID" value="NZ_CP046072.1"/>
</dbReference>
<feature type="transmembrane region" description="Helical" evidence="2">
    <location>
        <begin position="44"/>
        <end position="62"/>
    </location>
</feature>
<sequence length="109" mass="12773">MTPEEYKEYVNLIFDNYLRKLLYAGAIIISIFLVIKYLNDGDKFLESVMVIMGVLIFGELFLQTFRWLFSKAPSLFRVPAAARQLADTKEMKKKNKSRKKKNNITNKPF</sequence>
<organism evidence="3 4">
    <name type="scientific">Sulfurimonas aquatica</name>
    <dbReference type="NCBI Taxonomy" id="2672570"/>
    <lineage>
        <taxon>Bacteria</taxon>
        <taxon>Pseudomonadati</taxon>
        <taxon>Campylobacterota</taxon>
        <taxon>Epsilonproteobacteria</taxon>
        <taxon>Campylobacterales</taxon>
        <taxon>Sulfurimonadaceae</taxon>
        <taxon>Sulfurimonas</taxon>
    </lineage>
</organism>
<evidence type="ECO:0000256" key="1">
    <source>
        <dbReference type="SAM" id="MobiDB-lite"/>
    </source>
</evidence>
<gene>
    <name evidence="3" type="ORF">GJV85_12285</name>
</gene>
<keyword evidence="4" id="KW-1185">Reference proteome</keyword>
<feature type="compositionally biased region" description="Basic residues" evidence="1">
    <location>
        <begin position="91"/>
        <end position="102"/>
    </location>
</feature>